<proteinExistence type="predicted"/>
<evidence type="ECO:0000313" key="3">
    <source>
        <dbReference type="Proteomes" id="UP000003081"/>
    </source>
</evidence>
<keyword evidence="3" id="KW-1185">Reference proteome</keyword>
<reference evidence="2 3" key="1">
    <citation type="submission" date="2009-08" db="EMBL/GenBank/DDBJ databases">
        <authorList>
            <person name="Shrivastava S."/>
            <person name="Brinkac L.B."/>
            <person name="Brown J.L."/>
            <person name="Bruce D.B."/>
            <person name="Detter C."/>
            <person name="Green L.D."/>
            <person name="Munk C.A."/>
            <person name="Rogers Y.C."/>
            <person name="Tapia R."/>
            <person name="Sims D.R."/>
            <person name="Smith L.A."/>
            <person name="Smith T.J."/>
            <person name="Sutton G."/>
            <person name="Brettin T."/>
        </authorList>
    </citation>
    <scope>NUCLEOTIDE SEQUENCE [LARGE SCALE GENOMIC DNA]</scope>
    <source>
        <strain evidence="3">E4 str. BoNT E BL5262</strain>
    </source>
</reference>
<feature type="coiled-coil region" evidence="1">
    <location>
        <begin position="12"/>
        <end position="39"/>
    </location>
</feature>
<dbReference type="EMBL" id="ACOM01000005">
    <property type="protein sequence ID" value="EEP53402.1"/>
    <property type="molecule type" value="Genomic_DNA"/>
</dbReference>
<sequence>MSNLYDGTLIVRNGFQNTFNQLSSNINRAENQFKRFSNTSTNNANKSGRAWRDSFSGATKSFDKFYSNAKGKLAKITSGFLNMQTAISGFKAMFESGMEFQNARLVLNQAFGSEEMGAKKFKFAQNFASKTPFDTKEVANALIRAKMLGLDTSETAFNRYSDLGSFAKLTGTGDLSSVVDAVSDMRNGKWESLQTIFGIKQSQVEDFGKSNGMGKFTNKEGQITDVNKLMEVFYAYIDKIGITGMTGTFDKTFKGRLGGLGNQWQKTLASLGGINNKGEVEEGGLFDIAGKGLEKLMNALERFSKSESFGKIKRVLEQFGEALAMGLDYLTTHPEVIDILLNLGGAFIALKVVSTVLKSFKDFSGALGGIPAIMETVIMAIKSLTGMNVAGSMAGAKVAGNAMAGGMARSAGASIAGSTVGKVVSKVGSKASIPALVVGLALEGANVLLNENSLIRKGINGAINGVISPFTGGKKIDSMAWLVKGFYKMESSAFNKFGWLSTERNDQMHSNLDAYYQSRSDYMNGKSDSYLSVMDVIKDSGRTDMSSPTVQIHVDKIEKDVDTDSLLTKITSIFNKKSSINSVNG</sequence>
<name>C4IK99_CLOBU</name>
<accession>C4IK99</accession>
<dbReference type="RefSeq" id="WP_003409173.1">
    <property type="nucleotide sequence ID" value="NZ_ACOM01000005.1"/>
</dbReference>
<evidence type="ECO:0000256" key="1">
    <source>
        <dbReference type="SAM" id="Coils"/>
    </source>
</evidence>
<protein>
    <submittedName>
        <fullName evidence="2">Uncharacterized protein</fullName>
    </submittedName>
</protein>
<comment type="caution">
    <text evidence="2">The sequence shown here is derived from an EMBL/GenBank/DDBJ whole genome shotgun (WGS) entry which is preliminary data.</text>
</comment>
<gene>
    <name evidence="2" type="ORF">CLP_1282</name>
</gene>
<keyword evidence="1" id="KW-0175">Coiled coil</keyword>
<evidence type="ECO:0000313" key="2">
    <source>
        <dbReference type="EMBL" id="EEP53402.1"/>
    </source>
</evidence>
<dbReference type="eggNOG" id="COG3941">
    <property type="taxonomic scope" value="Bacteria"/>
</dbReference>
<dbReference type="HOGENOM" id="CLU_478760_0_0_9"/>
<organism evidence="2 3">
    <name type="scientific">Clostridium butyricum E4 str. BoNT E BL5262</name>
    <dbReference type="NCBI Taxonomy" id="632245"/>
    <lineage>
        <taxon>Bacteria</taxon>
        <taxon>Bacillati</taxon>
        <taxon>Bacillota</taxon>
        <taxon>Clostridia</taxon>
        <taxon>Eubacteriales</taxon>
        <taxon>Clostridiaceae</taxon>
        <taxon>Clostridium</taxon>
    </lineage>
</organism>
<dbReference type="Proteomes" id="UP000003081">
    <property type="component" value="Unassembled WGS sequence"/>
</dbReference>
<dbReference type="AlphaFoldDB" id="C4IK99"/>